<dbReference type="InterPro" id="IPR000477">
    <property type="entry name" value="RT_dom"/>
</dbReference>
<accession>A0A811N5Z8</accession>
<sequence>MADGPCPVLQYADDTIILFRAETGGVARLKQLLDMFSSATGLKIHYNKSTITSMHLPERAIEDFLGILNCNVGSFPQTYLGLPLSNVKLWLSAFAPLIAKVDRYLAG</sequence>
<dbReference type="Proteomes" id="UP000604825">
    <property type="component" value="Unassembled WGS sequence"/>
</dbReference>
<proteinExistence type="predicted"/>
<dbReference type="OrthoDB" id="687068at2759"/>
<organism evidence="2 3">
    <name type="scientific">Miscanthus lutarioriparius</name>
    <dbReference type="NCBI Taxonomy" id="422564"/>
    <lineage>
        <taxon>Eukaryota</taxon>
        <taxon>Viridiplantae</taxon>
        <taxon>Streptophyta</taxon>
        <taxon>Embryophyta</taxon>
        <taxon>Tracheophyta</taxon>
        <taxon>Spermatophyta</taxon>
        <taxon>Magnoliopsida</taxon>
        <taxon>Liliopsida</taxon>
        <taxon>Poales</taxon>
        <taxon>Poaceae</taxon>
        <taxon>PACMAD clade</taxon>
        <taxon>Panicoideae</taxon>
        <taxon>Andropogonodae</taxon>
        <taxon>Andropogoneae</taxon>
        <taxon>Saccharinae</taxon>
        <taxon>Miscanthus</taxon>
    </lineage>
</organism>
<dbReference type="AlphaFoldDB" id="A0A811N5Z8"/>
<feature type="domain" description="Reverse transcriptase" evidence="1">
    <location>
        <begin position="1"/>
        <end position="84"/>
    </location>
</feature>
<evidence type="ECO:0000259" key="1">
    <source>
        <dbReference type="PROSITE" id="PS50878"/>
    </source>
</evidence>
<dbReference type="PROSITE" id="PS50878">
    <property type="entry name" value="RT_POL"/>
    <property type="match status" value="1"/>
</dbReference>
<dbReference type="EMBL" id="CAJGYO010000003">
    <property type="protein sequence ID" value="CAD6218430.1"/>
    <property type="molecule type" value="Genomic_DNA"/>
</dbReference>
<protein>
    <recommendedName>
        <fullName evidence="1">Reverse transcriptase domain-containing protein</fullName>
    </recommendedName>
</protein>
<dbReference type="PANTHER" id="PTHR33116">
    <property type="entry name" value="REVERSE TRANSCRIPTASE ZINC-BINDING DOMAIN-CONTAINING PROTEIN-RELATED-RELATED"/>
    <property type="match status" value="1"/>
</dbReference>
<reference evidence="2" key="1">
    <citation type="submission" date="2020-10" db="EMBL/GenBank/DDBJ databases">
        <authorList>
            <person name="Han B."/>
            <person name="Lu T."/>
            <person name="Zhao Q."/>
            <person name="Huang X."/>
            <person name="Zhao Y."/>
        </authorList>
    </citation>
    <scope>NUCLEOTIDE SEQUENCE</scope>
</reference>
<evidence type="ECO:0000313" key="2">
    <source>
        <dbReference type="EMBL" id="CAD6218430.1"/>
    </source>
</evidence>
<name>A0A811N5Z8_9POAL</name>
<dbReference type="PANTHER" id="PTHR33116:SF87">
    <property type="entry name" value="OS01G0158850 PROTEIN"/>
    <property type="match status" value="1"/>
</dbReference>
<comment type="caution">
    <text evidence="2">The sequence shown here is derived from an EMBL/GenBank/DDBJ whole genome shotgun (WGS) entry which is preliminary data.</text>
</comment>
<gene>
    <name evidence="2" type="ORF">NCGR_LOCUS12304</name>
</gene>
<evidence type="ECO:0000313" key="3">
    <source>
        <dbReference type="Proteomes" id="UP000604825"/>
    </source>
</evidence>
<keyword evidence="3" id="KW-1185">Reference proteome</keyword>